<sequence>MSDLKMATPPPSSRTKSHKRTHSSALMSPTATDSTAPRQLTPHTNSRNIRNVRRKLTPVENEDEATSPSSASSFRSLSRNPSVSQTSALWSTDQSSPSRTVRYLHEQSTDETTLSERDTSSPSSPSSSEISSDSEDESASESEGERNTIAGRRLVVETSSSSSSSDGDESDTDQDETGVTSLPHRPKPDFSTFRPGGGEMPSLMARLQDLLPKMKSANEELERERVAGTLKDRQL</sequence>
<accession>A0A6G1H9N8</accession>
<dbReference type="EMBL" id="ML977143">
    <property type="protein sequence ID" value="KAF1989943.1"/>
    <property type="molecule type" value="Genomic_DNA"/>
</dbReference>
<dbReference type="AlphaFoldDB" id="A0A6G1H9N8"/>
<evidence type="ECO:0000313" key="3">
    <source>
        <dbReference type="Proteomes" id="UP000800041"/>
    </source>
</evidence>
<reference evidence="2" key="1">
    <citation type="journal article" date="2020" name="Stud. Mycol.">
        <title>101 Dothideomycetes genomes: a test case for predicting lifestyles and emergence of pathogens.</title>
        <authorList>
            <person name="Haridas S."/>
            <person name="Albert R."/>
            <person name="Binder M."/>
            <person name="Bloem J."/>
            <person name="Labutti K."/>
            <person name="Salamov A."/>
            <person name="Andreopoulos B."/>
            <person name="Baker S."/>
            <person name="Barry K."/>
            <person name="Bills G."/>
            <person name="Bluhm B."/>
            <person name="Cannon C."/>
            <person name="Castanera R."/>
            <person name="Culley D."/>
            <person name="Daum C."/>
            <person name="Ezra D."/>
            <person name="Gonzalez J."/>
            <person name="Henrissat B."/>
            <person name="Kuo A."/>
            <person name="Liang C."/>
            <person name="Lipzen A."/>
            <person name="Lutzoni F."/>
            <person name="Magnuson J."/>
            <person name="Mondo S."/>
            <person name="Nolan M."/>
            <person name="Ohm R."/>
            <person name="Pangilinan J."/>
            <person name="Park H.-J."/>
            <person name="Ramirez L."/>
            <person name="Alfaro M."/>
            <person name="Sun H."/>
            <person name="Tritt A."/>
            <person name="Yoshinaga Y."/>
            <person name="Zwiers L.-H."/>
            <person name="Turgeon B."/>
            <person name="Goodwin S."/>
            <person name="Spatafora J."/>
            <person name="Crous P."/>
            <person name="Grigoriev I."/>
        </authorList>
    </citation>
    <scope>NUCLEOTIDE SEQUENCE</scope>
    <source>
        <strain evidence="2">CBS 113979</strain>
    </source>
</reference>
<feature type="compositionally biased region" description="Low complexity" evidence="1">
    <location>
        <begin position="120"/>
        <end position="131"/>
    </location>
</feature>
<feature type="compositionally biased region" description="Polar residues" evidence="1">
    <location>
        <begin position="23"/>
        <end position="49"/>
    </location>
</feature>
<gene>
    <name evidence="2" type="ORF">K402DRAFT_390278</name>
</gene>
<evidence type="ECO:0000256" key="1">
    <source>
        <dbReference type="SAM" id="MobiDB-lite"/>
    </source>
</evidence>
<name>A0A6G1H9N8_9PEZI</name>
<dbReference type="Proteomes" id="UP000800041">
    <property type="component" value="Unassembled WGS sequence"/>
</dbReference>
<feature type="compositionally biased region" description="Basic and acidic residues" evidence="1">
    <location>
        <begin position="103"/>
        <end position="119"/>
    </location>
</feature>
<feature type="region of interest" description="Disordered" evidence="1">
    <location>
        <begin position="1"/>
        <end position="203"/>
    </location>
</feature>
<protein>
    <submittedName>
        <fullName evidence="2">Uncharacterized protein</fullName>
    </submittedName>
</protein>
<feature type="compositionally biased region" description="Acidic residues" evidence="1">
    <location>
        <begin position="166"/>
        <end position="176"/>
    </location>
</feature>
<evidence type="ECO:0000313" key="2">
    <source>
        <dbReference type="EMBL" id="KAF1989943.1"/>
    </source>
</evidence>
<organism evidence="2 3">
    <name type="scientific">Aulographum hederae CBS 113979</name>
    <dbReference type="NCBI Taxonomy" id="1176131"/>
    <lineage>
        <taxon>Eukaryota</taxon>
        <taxon>Fungi</taxon>
        <taxon>Dikarya</taxon>
        <taxon>Ascomycota</taxon>
        <taxon>Pezizomycotina</taxon>
        <taxon>Dothideomycetes</taxon>
        <taxon>Pleosporomycetidae</taxon>
        <taxon>Aulographales</taxon>
        <taxon>Aulographaceae</taxon>
    </lineage>
</organism>
<proteinExistence type="predicted"/>
<feature type="compositionally biased region" description="Acidic residues" evidence="1">
    <location>
        <begin position="132"/>
        <end position="142"/>
    </location>
</feature>
<feature type="compositionally biased region" description="Polar residues" evidence="1">
    <location>
        <begin position="85"/>
        <end position="99"/>
    </location>
</feature>
<feature type="non-terminal residue" evidence="2">
    <location>
        <position position="235"/>
    </location>
</feature>
<feature type="compositionally biased region" description="Low complexity" evidence="1">
    <location>
        <begin position="67"/>
        <end position="84"/>
    </location>
</feature>
<keyword evidence="3" id="KW-1185">Reference proteome</keyword>
<dbReference type="OrthoDB" id="1112980at2759"/>